<evidence type="ECO:0000256" key="10">
    <source>
        <dbReference type="ARBA" id="ARBA00023319"/>
    </source>
</evidence>
<dbReference type="KEGG" id="loc:107079417"/>
<evidence type="ECO:0000256" key="7">
    <source>
        <dbReference type="ARBA" id="ARBA00023157"/>
    </source>
</evidence>
<evidence type="ECO:0000256" key="6">
    <source>
        <dbReference type="ARBA" id="ARBA00023136"/>
    </source>
</evidence>
<dbReference type="Pfam" id="PF22705">
    <property type="entry name" value="C2-set_3"/>
    <property type="match status" value="1"/>
</dbReference>
<dbReference type="InterPro" id="IPR051713">
    <property type="entry name" value="T-cell_Activation_Regulation"/>
</dbReference>
<dbReference type="GO" id="GO:0050852">
    <property type="term" value="P:T cell receptor signaling pathway"/>
    <property type="evidence" value="ECO:0000318"/>
    <property type="project" value="GO_Central"/>
</dbReference>
<dbReference type="eggNOG" id="ENOG502SQ2A">
    <property type="taxonomic scope" value="Eukaryota"/>
</dbReference>
<keyword evidence="8" id="KW-0675">Receptor</keyword>
<feature type="chain" id="PRO_5004865846" evidence="13">
    <location>
        <begin position="21"/>
        <end position="342"/>
    </location>
</feature>
<dbReference type="GO" id="GO:0009897">
    <property type="term" value="C:external side of plasma membrane"/>
    <property type="evidence" value="ECO:0000318"/>
    <property type="project" value="GO_Central"/>
</dbReference>
<dbReference type="STRING" id="7918.ENSLOCP00000005073"/>
<evidence type="ECO:0000256" key="13">
    <source>
        <dbReference type="SAM" id="SignalP"/>
    </source>
</evidence>
<dbReference type="Pfam" id="PF07686">
    <property type="entry name" value="V-set"/>
    <property type="match status" value="1"/>
</dbReference>
<keyword evidence="3 12" id="KW-0812">Transmembrane</keyword>
<dbReference type="EMBL" id="AHAT01033713">
    <property type="status" value="NOT_ANNOTATED_CDS"/>
    <property type="molecule type" value="Genomic_DNA"/>
</dbReference>
<keyword evidence="2" id="KW-1003">Cell membrane</keyword>
<evidence type="ECO:0000256" key="9">
    <source>
        <dbReference type="ARBA" id="ARBA00023180"/>
    </source>
</evidence>
<keyword evidence="6 12" id="KW-0472">Membrane</keyword>
<reference evidence="15" key="2">
    <citation type="submission" date="2025-08" db="UniProtKB">
        <authorList>
            <consortium name="Ensembl"/>
        </authorList>
    </citation>
    <scope>IDENTIFICATION</scope>
</reference>
<feature type="region of interest" description="Disordered" evidence="11">
    <location>
        <begin position="228"/>
        <end position="252"/>
    </location>
</feature>
<dbReference type="InterPro" id="IPR036179">
    <property type="entry name" value="Ig-like_dom_sf"/>
</dbReference>
<dbReference type="PANTHER" id="PTHR25466">
    <property type="entry name" value="T-LYMPHOCYTE ACTIVATION ANTIGEN"/>
    <property type="match status" value="1"/>
</dbReference>
<dbReference type="AlphaFoldDB" id="W5M9L4"/>
<dbReference type="InterPro" id="IPR013106">
    <property type="entry name" value="Ig_V-set"/>
</dbReference>
<dbReference type="InterPro" id="IPR013783">
    <property type="entry name" value="Ig-like_fold"/>
</dbReference>
<dbReference type="GeneTree" id="ENSGT00940000154641"/>
<reference evidence="16" key="1">
    <citation type="submission" date="2011-12" db="EMBL/GenBank/DDBJ databases">
        <title>The Draft Genome of Lepisosteus oculatus.</title>
        <authorList>
            <consortium name="The Broad Institute Genome Assembly &amp; Analysis Group"/>
            <consortium name="Computational R&amp;D Group"/>
            <consortium name="and Sequencing Platform"/>
            <person name="Di Palma F."/>
            <person name="Alfoldi J."/>
            <person name="Johnson J."/>
            <person name="Berlin A."/>
            <person name="Gnerre S."/>
            <person name="Jaffe D."/>
            <person name="MacCallum I."/>
            <person name="Young S."/>
            <person name="Walker B.J."/>
            <person name="Lander E.S."/>
            <person name="Lindblad-Toh K."/>
        </authorList>
    </citation>
    <scope>NUCLEOTIDE SEQUENCE [LARGE SCALE GENOMIC DNA]</scope>
</reference>
<feature type="signal peptide" evidence="13">
    <location>
        <begin position="1"/>
        <end position="20"/>
    </location>
</feature>
<evidence type="ECO:0000256" key="2">
    <source>
        <dbReference type="ARBA" id="ARBA00022475"/>
    </source>
</evidence>
<feature type="compositionally biased region" description="Polar residues" evidence="11">
    <location>
        <begin position="303"/>
        <end position="321"/>
    </location>
</feature>
<dbReference type="FunFam" id="2.60.40.10:FF:000910">
    <property type="entry name" value="T-lymphocyte activation antigen CD80"/>
    <property type="match status" value="1"/>
</dbReference>
<evidence type="ECO:0000256" key="4">
    <source>
        <dbReference type="ARBA" id="ARBA00022729"/>
    </source>
</evidence>
<proteinExistence type="predicted"/>
<keyword evidence="10" id="KW-0393">Immunoglobulin domain</keyword>
<dbReference type="InterPro" id="IPR007110">
    <property type="entry name" value="Ig-like_dom"/>
</dbReference>
<keyword evidence="9" id="KW-0325">Glycoprotein</keyword>
<dbReference type="SUPFAM" id="SSF48726">
    <property type="entry name" value="Immunoglobulin"/>
    <property type="match status" value="2"/>
</dbReference>
<feature type="compositionally biased region" description="Basic and acidic residues" evidence="11">
    <location>
        <begin position="234"/>
        <end position="243"/>
    </location>
</feature>
<sequence>MFPRMEIIFSYLVLLHIAMCNIHEETVTGIIGRPVIIPCVYKTEKPIDLKEMRVYWQVEKKDKTVHVFNKGQEEMQHVTEEYRNRTSFFLKELRQGNISVQLSPVKPTDDEVYIALTQEKGNMKTLCKIKVRVGGSFSVPALTVKTCTQDEDIKLECTSQGGYPQPSVNWTIHSQGAVLQPEKTETQFTQDPESSLLSVISTVTINRTKANNMTASCSIINEILEENKTSPSKTCDDPRKDTQETPPEDSSHSKIWISLPVILSFIVLGLIGSRKYFSKQNIFQCLRKSNNMNPDEESGLPLNHTSQHLTKTPPNQKQSPPTLIASEEHPWITENTEEERKT</sequence>
<evidence type="ECO:0000256" key="3">
    <source>
        <dbReference type="ARBA" id="ARBA00022692"/>
    </source>
</evidence>
<evidence type="ECO:0000259" key="14">
    <source>
        <dbReference type="PROSITE" id="PS50835"/>
    </source>
</evidence>
<evidence type="ECO:0000256" key="5">
    <source>
        <dbReference type="ARBA" id="ARBA00022989"/>
    </source>
</evidence>
<evidence type="ECO:0000256" key="8">
    <source>
        <dbReference type="ARBA" id="ARBA00023170"/>
    </source>
</evidence>
<dbReference type="OrthoDB" id="9898017at2759"/>
<evidence type="ECO:0000313" key="16">
    <source>
        <dbReference type="Proteomes" id="UP000018468"/>
    </source>
</evidence>
<dbReference type="FunFam" id="2.60.40.10:FF:001912">
    <property type="entry name" value="CD274 molecule"/>
    <property type="match status" value="1"/>
</dbReference>
<comment type="subcellular location">
    <subcellularLocation>
        <location evidence="1">Cell membrane</location>
        <topology evidence="1">Single-pass type I membrane protein</topology>
    </subcellularLocation>
</comment>
<dbReference type="Proteomes" id="UP000018468">
    <property type="component" value="Linkage group LG17"/>
</dbReference>
<name>W5M9L4_LEPOC</name>
<dbReference type="GO" id="GO:0005102">
    <property type="term" value="F:signaling receptor binding"/>
    <property type="evidence" value="ECO:0000318"/>
    <property type="project" value="GO_Central"/>
</dbReference>
<keyword evidence="16" id="KW-1185">Reference proteome</keyword>
<dbReference type="InterPro" id="IPR053896">
    <property type="entry name" value="BTN3A2-like_Ig-C"/>
</dbReference>
<evidence type="ECO:0000256" key="12">
    <source>
        <dbReference type="SAM" id="Phobius"/>
    </source>
</evidence>
<dbReference type="PROSITE" id="PS50835">
    <property type="entry name" value="IG_LIKE"/>
    <property type="match status" value="1"/>
</dbReference>
<keyword evidence="5 12" id="KW-1133">Transmembrane helix</keyword>
<dbReference type="PANTHER" id="PTHR25466:SF2">
    <property type="entry name" value="T-LYMPHOCYTE ACTIVATION ANTIGEN CD86"/>
    <property type="match status" value="1"/>
</dbReference>
<dbReference type="Ensembl" id="ENSLOCT00000005081.1">
    <property type="protein sequence ID" value="ENSLOCP00000005073.1"/>
    <property type="gene ID" value="ENSLOCG00000004243.1"/>
</dbReference>
<feature type="domain" description="Ig-like" evidence="14">
    <location>
        <begin position="140"/>
        <end position="236"/>
    </location>
</feature>
<keyword evidence="7" id="KW-1015">Disulfide bond</keyword>
<organism evidence="15 16">
    <name type="scientific">Lepisosteus oculatus</name>
    <name type="common">Spotted gar</name>
    <dbReference type="NCBI Taxonomy" id="7918"/>
    <lineage>
        <taxon>Eukaryota</taxon>
        <taxon>Metazoa</taxon>
        <taxon>Chordata</taxon>
        <taxon>Craniata</taxon>
        <taxon>Vertebrata</taxon>
        <taxon>Euteleostomi</taxon>
        <taxon>Actinopterygii</taxon>
        <taxon>Neopterygii</taxon>
        <taxon>Holostei</taxon>
        <taxon>Semionotiformes</taxon>
        <taxon>Lepisosteidae</taxon>
        <taxon>Lepisosteus</taxon>
    </lineage>
</organism>
<dbReference type="Bgee" id="ENSLOCG00000004243">
    <property type="expression patterns" value="Expressed in pharyngeal gill and 8 other cell types or tissues"/>
</dbReference>
<dbReference type="InParanoid" id="W5M9L4"/>
<dbReference type="GeneID" id="107079417"/>
<reference evidence="15" key="3">
    <citation type="submission" date="2025-09" db="UniProtKB">
        <authorList>
            <consortium name="Ensembl"/>
        </authorList>
    </citation>
    <scope>IDENTIFICATION</scope>
</reference>
<dbReference type="GO" id="GO:0001817">
    <property type="term" value="P:regulation of cytokine production"/>
    <property type="evidence" value="ECO:0000318"/>
    <property type="project" value="GO_Central"/>
</dbReference>
<feature type="transmembrane region" description="Helical" evidence="12">
    <location>
        <begin position="255"/>
        <end position="273"/>
    </location>
</feature>
<evidence type="ECO:0000313" key="15">
    <source>
        <dbReference type="Ensembl" id="ENSLOCP00000005073.1"/>
    </source>
</evidence>
<keyword evidence="4 13" id="KW-0732">Signal</keyword>
<evidence type="ECO:0000256" key="1">
    <source>
        <dbReference type="ARBA" id="ARBA00004251"/>
    </source>
</evidence>
<dbReference type="OMA" id="CNIHEET"/>
<dbReference type="Gene3D" id="2.60.40.10">
    <property type="entry name" value="Immunoglobulins"/>
    <property type="match status" value="2"/>
</dbReference>
<protein>
    <submittedName>
        <fullName evidence="15">Butyrophilin-like protein 10</fullName>
    </submittedName>
</protein>
<evidence type="ECO:0000256" key="11">
    <source>
        <dbReference type="SAM" id="MobiDB-lite"/>
    </source>
</evidence>
<dbReference type="HOGENOM" id="CLU_013137_8_2_1"/>
<feature type="region of interest" description="Disordered" evidence="11">
    <location>
        <begin position="294"/>
        <end position="342"/>
    </location>
</feature>
<accession>W5M9L4</accession>